<comment type="caution">
    <text evidence="1">The sequence shown here is derived from an EMBL/GenBank/DDBJ whole genome shotgun (WGS) entry which is preliminary data.</text>
</comment>
<evidence type="ECO:0000313" key="1">
    <source>
        <dbReference type="EMBL" id="KPG17883.1"/>
    </source>
</evidence>
<evidence type="ECO:0000313" key="3">
    <source>
        <dbReference type="Proteomes" id="UP000037843"/>
    </source>
</evidence>
<evidence type="ECO:0000313" key="2">
    <source>
        <dbReference type="EMBL" id="KPG27166.1"/>
    </source>
</evidence>
<dbReference type="EMBL" id="LJFO01000001">
    <property type="protein sequence ID" value="KPG17883.1"/>
    <property type="molecule type" value="Genomic_DNA"/>
</dbReference>
<dbReference type="EMBL" id="LJFS01000041">
    <property type="protein sequence ID" value="KPG27166.1"/>
    <property type="molecule type" value="Genomic_DNA"/>
</dbReference>
<protein>
    <recommendedName>
        <fullName evidence="5">Alpha/beta hydrolase</fullName>
    </recommendedName>
</protein>
<gene>
    <name evidence="1" type="ORF">AN908_01660</name>
    <name evidence="2" type="ORF">AN912_24140</name>
</gene>
<dbReference type="Gene3D" id="3.40.50.1820">
    <property type="entry name" value="alpha/beta hydrolase"/>
    <property type="match status" value="1"/>
</dbReference>
<evidence type="ECO:0000313" key="4">
    <source>
        <dbReference type="Proteomes" id="UP000037962"/>
    </source>
</evidence>
<dbReference type="RefSeq" id="WP_043080266.1">
    <property type="nucleotide sequence ID" value="NZ_CP011530.1"/>
</dbReference>
<sequence length="302" mass="33426">MTESPQQAFVDGLADFFATGARTPILRRPDELGLAYEDVFFPSMDGVTLEGWFIPAASDRLVICNHFMPGNRYGYPGHLEPWTNAGGFEVNFLPQYKALHDAGYNVLTYDLRNHGLSDTGSGGIVGIGLLEYRDVIGSLRYAGTRPDTAGMKTGLLSVCLGANSTMVAMRKHPEEFSSVQAMIALQPTATRPIIERAAEGLGLEPLAASAAFDEAIRRRTSFRLDELSPLDHAQAVRIPTLLAQVRADTTTKIEVVQQIFNNIAATDKELHWIEGTDLRFQGYNYFGRHPEVMIDWFDQKVN</sequence>
<organism evidence="1 3">
    <name type="scientific">Mycobacteroides immunogenum</name>
    <dbReference type="NCBI Taxonomy" id="83262"/>
    <lineage>
        <taxon>Bacteria</taxon>
        <taxon>Bacillati</taxon>
        <taxon>Actinomycetota</taxon>
        <taxon>Actinomycetes</taxon>
        <taxon>Mycobacteriales</taxon>
        <taxon>Mycobacteriaceae</taxon>
        <taxon>Mycobacteroides</taxon>
    </lineage>
</organism>
<accession>A0A7V8LTI2</accession>
<name>A0A7V8LTI2_9MYCO</name>
<dbReference type="SUPFAM" id="SSF53474">
    <property type="entry name" value="alpha/beta-Hydrolases"/>
    <property type="match status" value="1"/>
</dbReference>
<dbReference type="Proteomes" id="UP000037962">
    <property type="component" value="Unassembled WGS sequence"/>
</dbReference>
<dbReference type="Proteomes" id="UP000037843">
    <property type="component" value="Unassembled WGS sequence"/>
</dbReference>
<proteinExistence type="predicted"/>
<evidence type="ECO:0008006" key="5">
    <source>
        <dbReference type="Google" id="ProtNLM"/>
    </source>
</evidence>
<dbReference type="OrthoDB" id="9796609at2"/>
<dbReference type="KEGG" id="miz:BAB75_26395"/>
<dbReference type="GeneID" id="45767402"/>
<dbReference type="AlphaFoldDB" id="A0A7V8LTI2"/>
<reference evidence="3 4" key="1">
    <citation type="submission" date="2015-09" db="EMBL/GenBank/DDBJ databases">
        <title>Genome Sequences of Mycobacterium immunogenum Isolates, Recuperated from a Chloraminated Drinking Water Distribution System Simulator Subjected to Episodes of Nitrification.</title>
        <authorList>
            <person name="Gomez-Alvarez V."/>
            <person name="Revetta R.P."/>
        </authorList>
    </citation>
    <scope>NUCLEOTIDE SEQUENCE [LARGE SCALE GENOMIC DNA]</scope>
    <source>
        <strain evidence="1 3">H008</strain>
        <strain evidence="2 4">H076</strain>
    </source>
</reference>
<dbReference type="InterPro" id="IPR029058">
    <property type="entry name" value="AB_hydrolase_fold"/>
</dbReference>
<keyword evidence="4" id="KW-1185">Reference proteome</keyword>